<evidence type="ECO:0000256" key="10">
    <source>
        <dbReference type="SAM" id="Phobius"/>
    </source>
</evidence>
<dbReference type="InterPro" id="IPR050368">
    <property type="entry name" value="ClC-type_chloride_channel"/>
</dbReference>
<accession>A0A179BL54</accession>
<feature type="transmembrane region" description="Helical" evidence="10">
    <location>
        <begin position="239"/>
        <end position="256"/>
    </location>
</feature>
<keyword evidence="9" id="KW-0407">Ion channel</keyword>
<dbReference type="GO" id="GO:0005254">
    <property type="term" value="F:chloride channel activity"/>
    <property type="evidence" value="ECO:0007669"/>
    <property type="project" value="UniProtKB-KW"/>
</dbReference>
<dbReference type="AlphaFoldDB" id="A0A179BL54"/>
<dbReference type="OrthoDB" id="9767361at2"/>
<dbReference type="Pfam" id="PF00654">
    <property type="entry name" value="Voltage_CLC"/>
    <property type="match status" value="1"/>
</dbReference>
<evidence type="ECO:0000256" key="2">
    <source>
        <dbReference type="ARBA" id="ARBA00022448"/>
    </source>
</evidence>
<dbReference type="EMBL" id="LVXZ01000053">
    <property type="protein sequence ID" value="OAP92025.1"/>
    <property type="molecule type" value="Genomic_DNA"/>
</dbReference>
<dbReference type="PANTHER" id="PTHR43427">
    <property type="entry name" value="CHLORIDE CHANNEL PROTEIN CLC-E"/>
    <property type="match status" value="1"/>
</dbReference>
<feature type="transmembrane region" description="Helical" evidence="10">
    <location>
        <begin position="323"/>
        <end position="342"/>
    </location>
</feature>
<keyword evidence="7" id="KW-0869">Chloride channel</keyword>
<dbReference type="RefSeq" id="WP_064218575.1">
    <property type="nucleotide sequence ID" value="NZ_LVXZ01000053.1"/>
</dbReference>
<feature type="transmembrane region" description="Helical" evidence="10">
    <location>
        <begin position="165"/>
        <end position="190"/>
    </location>
</feature>
<comment type="subcellular location">
    <subcellularLocation>
        <location evidence="1">Membrane</location>
        <topology evidence="1">Multi-pass membrane protein</topology>
    </subcellularLocation>
</comment>
<protein>
    <submittedName>
        <fullName evidence="11">Voltage-gated chloride channel</fullName>
    </submittedName>
</protein>
<dbReference type="CDD" id="cd00400">
    <property type="entry name" value="Voltage_gated_ClC"/>
    <property type="match status" value="1"/>
</dbReference>
<evidence type="ECO:0000256" key="8">
    <source>
        <dbReference type="ARBA" id="ARBA00023214"/>
    </source>
</evidence>
<keyword evidence="4 10" id="KW-1133">Transmembrane helix</keyword>
<evidence type="ECO:0000313" key="11">
    <source>
        <dbReference type="EMBL" id="OAP92025.1"/>
    </source>
</evidence>
<feature type="transmembrane region" description="Helical" evidence="10">
    <location>
        <begin position="379"/>
        <end position="404"/>
    </location>
</feature>
<name>A0A179BL54_ACIFR</name>
<keyword evidence="5" id="KW-0406">Ion transport</keyword>
<keyword evidence="12" id="KW-1185">Reference proteome</keyword>
<evidence type="ECO:0000313" key="12">
    <source>
        <dbReference type="Proteomes" id="UP000078302"/>
    </source>
</evidence>
<evidence type="ECO:0000256" key="3">
    <source>
        <dbReference type="ARBA" id="ARBA00022692"/>
    </source>
</evidence>
<feature type="transmembrane region" description="Helical" evidence="10">
    <location>
        <begin position="277"/>
        <end position="293"/>
    </location>
</feature>
<dbReference type="InterPro" id="IPR014743">
    <property type="entry name" value="Cl-channel_core"/>
</dbReference>
<gene>
    <name evidence="11" type="ORF">A4H96_05035</name>
</gene>
<evidence type="ECO:0000256" key="7">
    <source>
        <dbReference type="ARBA" id="ARBA00023173"/>
    </source>
</evidence>
<evidence type="ECO:0000256" key="4">
    <source>
        <dbReference type="ARBA" id="ARBA00022989"/>
    </source>
</evidence>
<dbReference type="PANTHER" id="PTHR43427:SF6">
    <property type="entry name" value="CHLORIDE CHANNEL PROTEIN CLC-E"/>
    <property type="match status" value="1"/>
</dbReference>
<feature type="transmembrane region" description="Helical" evidence="10">
    <location>
        <begin position="20"/>
        <end position="42"/>
    </location>
</feature>
<keyword evidence="6 10" id="KW-0472">Membrane</keyword>
<keyword evidence="3 10" id="KW-0812">Transmembrane</keyword>
<dbReference type="InterPro" id="IPR001807">
    <property type="entry name" value="ClC"/>
</dbReference>
<keyword evidence="2" id="KW-0813">Transport</keyword>
<comment type="caution">
    <text evidence="11">The sequence shown here is derived from an EMBL/GenBank/DDBJ whole genome shotgun (WGS) entry which is preliminary data.</text>
</comment>
<dbReference type="GO" id="GO:0034707">
    <property type="term" value="C:chloride channel complex"/>
    <property type="evidence" value="ECO:0007669"/>
    <property type="project" value="UniProtKB-KW"/>
</dbReference>
<feature type="transmembrane region" description="Helical" evidence="10">
    <location>
        <begin position="69"/>
        <end position="88"/>
    </location>
</feature>
<reference evidence="11 12" key="1">
    <citation type="submission" date="2016-04" db="EMBL/GenBank/DDBJ databases">
        <title>Acidithiobacillus ferrooxidans genome sequencing and assembly.</title>
        <authorList>
            <person name="Zhou Z."/>
        </authorList>
    </citation>
    <scope>NUCLEOTIDE SEQUENCE [LARGE SCALE GENOMIC DNA]</scope>
    <source>
        <strain evidence="11 12">BY0502</strain>
    </source>
</reference>
<dbReference type="Gene3D" id="1.10.3080.10">
    <property type="entry name" value="Clc chloride channel"/>
    <property type="match status" value="1"/>
</dbReference>
<evidence type="ECO:0000256" key="6">
    <source>
        <dbReference type="ARBA" id="ARBA00023136"/>
    </source>
</evidence>
<dbReference type="PRINTS" id="PR00762">
    <property type="entry name" value="CLCHANNEL"/>
</dbReference>
<organism evidence="11 12">
    <name type="scientific">Acidithiobacillus ferrooxidans</name>
    <name type="common">Thiobacillus ferrooxidans</name>
    <dbReference type="NCBI Taxonomy" id="920"/>
    <lineage>
        <taxon>Bacteria</taxon>
        <taxon>Pseudomonadati</taxon>
        <taxon>Pseudomonadota</taxon>
        <taxon>Acidithiobacillia</taxon>
        <taxon>Acidithiobacillales</taxon>
        <taxon>Acidithiobacillaceae</taxon>
        <taxon>Acidithiobacillus</taxon>
    </lineage>
</organism>
<proteinExistence type="predicted"/>
<feature type="transmembrane region" description="Helical" evidence="10">
    <location>
        <begin position="348"/>
        <end position="367"/>
    </location>
</feature>
<evidence type="ECO:0000256" key="9">
    <source>
        <dbReference type="ARBA" id="ARBA00023303"/>
    </source>
</evidence>
<feature type="transmembrane region" description="Helical" evidence="10">
    <location>
        <begin position="410"/>
        <end position="430"/>
    </location>
</feature>
<dbReference type="SUPFAM" id="SSF81340">
    <property type="entry name" value="Clc chloride channel"/>
    <property type="match status" value="1"/>
</dbReference>
<sequence>MEHSAWFHRSFEPHHEGPGLILLGAGVGLLTGLGAVLFHYLIAGIHNAAILGNFGIAQNAREHTPVSPWGAWIILVPVIGALLVTVLVRNFAPEAQGAGVSQVLRAVHADRGHMRPVIAIIRPVATAITIGTGGSAGREGPAMQFGAAIGALVGHLFRVPDHRRIHLLGCGVGAGIAAVFNAPLGGWFLAMEVIVPDWRPWTILSTLVATASASWVTQEVFGSGHLFAHAHISHWNGSLMLPTFAVVGSLMALMSLGFIRLMDRVDAYSRKHLKNPYARHMSGMLLVGILLYITSRLTGHYYLIGGSYAGISGILLNQMHWPLLLLLLLALKAIATSLTIGTGGSGGIFSPSLFMGAALGSCLGMLLEPIIGVPHLAALFALCGMAGMVAATTGALLSAPVMVVELTGNYHVLLPAMVTALTAFAVRRVFLQDSIYTLPLHREGLPVPENHYIVEEKMDDK</sequence>
<evidence type="ECO:0000256" key="5">
    <source>
        <dbReference type="ARBA" id="ARBA00023065"/>
    </source>
</evidence>
<dbReference type="Proteomes" id="UP000078302">
    <property type="component" value="Unassembled WGS sequence"/>
</dbReference>
<keyword evidence="8" id="KW-0868">Chloride</keyword>
<evidence type="ECO:0000256" key="1">
    <source>
        <dbReference type="ARBA" id="ARBA00004141"/>
    </source>
</evidence>